<gene>
    <name evidence="12" type="ORF">N802_07870</name>
</gene>
<evidence type="ECO:0000256" key="9">
    <source>
        <dbReference type="ARBA" id="ARBA00044968"/>
    </source>
</evidence>
<dbReference type="InterPro" id="IPR051600">
    <property type="entry name" value="Beta-PGM-like"/>
</dbReference>
<keyword evidence="3" id="KW-0597">Phosphoprotein</keyword>
<dbReference type="SFLD" id="SFLDS00003">
    <property type="entry name" value="Haloacid_Dehalogenase"/>
    <property type="match status" value="1"/>
</dbReference>
<evidence type="ECO:0000256" key="7">
    <source>
        <dbReference type="ARBA" id="ARBA00023277"/>
    </source>
</evidence>
<comment type="catalytic activity">
    <reaction evidence="8">
        <text>beta-D-glucose 1-phosphate = beta-D-glucose 6-phosphate</text>
        <dbReference type="Rhea" id="RHEA:20113"/>
        <dbReference type="ChEBI" id="CHEBI:57684"/>
        <dbReference type="ChEBI" id="CHEBI:58247"/>
        <dbReference type="EC" id="5.4.2.6"/>
    </reaction>
</comment>
<dbReference type="PANTHER" id="PTHR46193:SF18">
    <property type="entry name" value="HEXITOL PHOSPHATASE B"/>
    <property type="match status" value="1"/>
</dbReference>
<keyword evidence="6" id="KW-0413">Isomerase</keyword>
<comment type="cofactor">
    <cofactor evidence="1">
        <name>Mg(2+)</name>
        <dbReference type="ChEBI" id="CHEBI:18420"/>
    </cofactor>
</comment>
<dbReference type="SUPFAM" id="SSF56784">
    <property type="entry name" value="HAD-like"/>
    <property type="match status" value="1"/>
</dbReference>
<organism evidence="12 13">
    <name type="scientific">Knoellia sinensis KCTC 19936</name>
    <dbReference type="NCBI Taxonomy" id="1385520"/>
    <lineage>
        <taxon>Bacteria</taxon>
        <taxon>Bacillati</taxon>
        <taxon>Actinomycetota</taxon>
        <taxon>Actinomycetes</taxon>
        <taxon>Micrococcales</taxon>
        <taxon>Intrasporangiaceae</taxon>
        <taxon>Knoellia</taxon>
    </lineage>
</organism>
<dbReference type="InterPro" id="IPR036412">
    <property type="entry name" value="HAD-like_sf"/>
</dbReference>
<dbReference type="EMBL" id="AVPJ01000003">
    <property type="protein sequence ID" value="KGN33724.1"/>
    <property type="molecule type" value="Genomic_DNA"/>
</dbReference>
<evidence type="ECO:0000256" key="10">
    <source>
        <dbReference type="ARBA" id="ARBA00044991"/>
    </source>
</evidence>
<dbReference type="InterPro" id="IPR023198">
    <property type="entry name" value="PGP-like_dom2"/>
</dbReference>
<evidence type="ECO:0000256" key="4">
    <source>
        <dbReference type="ARBA" id="ARBA00022723"/>
    </source>
</evidence>
<evidence type="ECO:0000256" key="1">
    <source>
        <dbReference type="ARBA" id="ARBA00001946"/>
    </source>
</evidence>
<dbReference type="RefSeq" id="WP_035913242.1">
    <property type="nucleotide sequence ID" value="NZ_AVPJ01000003.1"/>
</dbReference>
<dbReference type="GO" id="GO:0008801">
    <property type="term" value="F:beta-phosphoglucomutase activity"/>
    <property type="evidence" value="ECO:0007669"/>
    <property type="project" value="UniProtKB-EC"/>
</dbReference>
<dbReference type="Proteomes" id="UP000030002">
    <property type="component" value="Unassembled WGS sequence"/>
</dbReference>
<dbReference type="PANTHER" id="PTHR46193">
    <property type="entry name" value="6-PHOSPHOGLUCONATE PHOSPHATASE"/>
    <property type="match status" value="1"/>
</dbReference>
<keyword evidence="4" id="KW-0479">Metal-binding</keyword>
<dbReference type="EC" id="5.4.2.6" evidence="9"/>
<dbReference type="NCBIfam" id="TIGR02009">
    <property type="entry name" value="PGMB-YQAB-SF"/>
    <property type="match status" value="1"/>
</dbReference>
<evidence type="ECO:0000256" key="11">
    <source>
        <dbReference type="SAM" id="MobiDB-lite"/>
    </source>
</evidence>
<evidence type="ECO:0000256" key="8">
    <source>
        <dbReference type="ARBA" id="ARBA00044926"/>
    </source>
</evidence>
<dbReference type="Gene3D" id="1.10.150.240">
    <property type="entry name" value="Putative phosphatase, domain 2"/>
    <property type="match status" value="1"/>
</dbReference>
<reference evidence="12 13" key="1">
    <citation type="submission" date="2013-08" db="EMBL/GenBank/DDBJ databases">
        <title>The genome sequence of Knoellia sinensis.</title>
        <authorList>
            <person name="Zhu W."/>
            <person name="Wang G."/>
        </authorList>
    </citation>
    <scope>NUCLEOTIDE SEQUENCE [LARGE SCALE GENOMIC DNA]</scope>
    <source>
        <strain evidence="12 13">KCTC 19936</strain>
    </source>
</reference>
<dbReference type="Gene3D" id="3.40.50.1000">
    <property type="entry name" value="HAD superfamily/HAD-like"/>
    <property type="match status" value="1"/>
</dbReference>
<keyword evidence="5" id="KW-0460">Magnesium</keyword>
<dbReference type="OrthoDB" id="9816160at2"/>
<evidence type="ECO:0000313" key="12">
    <source>
        <dbReference type="EMBL" id="KGN33724.1"/>
    </source>
</evidence>
<dbReference type="eggNOG" id="COG0637">
    <property type="taxonomic scope" value="Bacteria"/>
</dbReference>
<evidence type="ECO:0000256" key="6">
    <source>
        <dbReference type="ARBA" id="ARBA00023235"/>
    </source>
</evidence>
<dbReference type="GO" id="GO:0046872">
    <property type="term" value="F:metal ion binding"/>
    <property type="evidence" value="ECO:0007669"/>
    <property type="project" value="UniProtKB-KW"/>
</dbReference>
<feature type="compositionally biased region" description="Acidic residues" evidence="11">
    <location>
        <begin position="75"/>
        <end position="87"/>
    </location>
</feature>
<dbReference type="Pfam" id="PF00702">
    <property type="entry name" value="Hydrolase"/>
    <property type="match status" value="1"/>
</dbReference>
<dbReference type="STRING" id="1385520.N802_07870"/>
<evidence type="ECO:0000256" key="2">
    <source>
        <dbReference type="ARBA" id="ARBA00006171"/>
    </source>
</evidence>
<dbReference type="InterPro" id="IPR006439">
    <property type="entry name" value="HAD-SF_hydro_IA"/>
</dbReference>
<dbReference type="NCBIfam" id="TIGR01509">
    <property type="entry name" value="HAD-SF-IA-v3"/>
    <property type="match status" value="1"/>
</dbReference>
<dbReference type="InterPro" id="IPR010976">
    <property type="entry name" value="B-phosphoglucomutase_hydrolase"/>
</dbReference>
<keyword evidence="7" id="KW-0119">Carbohydrate metabolism</keyword>
<feature type="region of interest" description="Disordered" evidence="11">
    <location>
        <begin position="71"/>
        <end position="93"/>
    </location>
</feature>
<protein>
    <recommendedName>
        <fullName evidence="10">Beta-phosphoglucomutase</fullName>
        <ecNumber evidence="9">5.4.2.6</ecNumber>
    </recommendedName>
</protein>
<dbReference type="InterPro" id="IPR023214">
    <property type="entry name" value="HAD_sf"/>
</dbReference>
<comment type="caution">
    <text evidence="12">The sequence shown here is derived from an EMBL/GenBank/DDBJ whole genome shotgun (WGS) entry which is preliminary data.</text>
</comment>
<proteinExistence type="inferred from homology"/>
<accession>A0A0A0JA89</accession>
<evidence type="ECO:0000313" key="13">
    <source>
        <dbReference type="Proteomes" id="UP000030002"/>
    </source>
</evidence>
<dbReference type="AlphaFoldDB" id="A0A0A0JA89"/>
<keyword evidence="13" id="KW-1185">Reference proteome</keyword>
<dbReference type="SFLD" id="SFLDG01129">
    <property type="entry name" value="C1.5:_HAD__Beta-PGM__Phosphata"/>
    <property type="match status" value="1"/>
</dbReference>
<comment type="similarity">
    <text evidence="2">Belongs to the HAD-like hydrolase superfamily. CbbY/CbbZ/Gph/YieH family.</text>
</comment>
<name>A0A0A0JA89_9MICO</name>
<evidence type="ECO:0000256" key="3">
    <source>
        <dbReference type="ARBA" id="ARBA00022553"/>
    </source>
</evidence>
<sequence>MDWNAYDAALFDLDGVLTPTAEVHMRAWDEMFNAYLTSKGIDEPYTDEDYFAHVDGRPRYDGVRAFLESRGIELPDGDPSDSPEEETVSGLGNRKNDAFNAVLERDGVEAYAGSLALLDALAERGTKMAVVSSSKNAPAVLEAAGIADRFPVVVSGAVAAELGLPGKPAPDTFLHAAQELGVSKERSVVLEDATSGVRAGRDGDFGLVIGVDRGAGADGLTEAGADLVVQDLQELVP</sequence>
<evidence type="ECO:0000256" key="5">
    <source>
        <dbReference type="ARBA" id="ARBA00022842"/>
    </source>
</evidence>